<sequence length="331" mass="35956">MKPEHKPPVVGLALGSGSARGWSHIGIILELEALGVRPQVIAGTSVGALVGGVYVAGQLREFADWVCKLTVRDVFGLMDLTLTGGFVKGERLFGFFNEHHRNPNIEELEQRFVSVATEMQSGREIWITSGPVWAAARASCAMPGLFTPVKHEDRWMLDGGLVNPVPVSACRALGADVVIAVNLNAQLVGSHMSSASRAEAQREADAEEKQGGDGKNRSFWNKVVNYLQSSNSDTPSFFDSVASSVNIMQDRLTRSRMAGDPPEITLIPRLDDFALMDFHRAGEAIEEGRRLVRAHESEIRAWTGVPAGTDARTVQERQLEVLAAEGDEPDA</sequence>
<keyword evidence="1 4" id="KW-0378">Hydrolase</keyword>
<comment type="caution">
    <text evidence="7">The sequence shown here is derived from an EMBL/GenBank/DDBJ whole genome shotgun (WGS) entry which is preliminary data.</text>
</comment>
<evidence type="ECO:0000256" key="5">
    <source>
        <dbReference type="SAM" id="MobiDB-lite"/>
    </source>
</evidence>
<feature type="short sequence motif" description="GXSXG" evidence="4">
    <location>
        <begin position="43"/>
        <end position="47"/>
    </location>
</feature>
<feature type="domain" description="PNPLA" evidence="6">
    <location>
        <begin position="12"/>
        <end position="171"/>
    </location>
</feature>
<evidence type="ECO:0000259" key="6">
    <source>
        <dbReference type="PROSITE" id="PS51635"/>
    </source>
</evidence>
<dbReference type="InterPro" id="IPR002641">
    <property type="entry name" value="PNPLA_dom"/>
</dbReference>
<dbReference type="AlphaFoldDB" id="A0A6M2BR65"/>
<dbReference type="PROSITE" id="PS51635">
    <property type="entry name" value="PNPLA"/>
    <property type="match status" value="1"/>
</dbReference>
<dbReference type="Pfam" id="PF01734">
    <property type="entry name" value="Patatin"/>
    <property type="match status" value="1"/>
</dbReference>
<evidence type="ECO:0000256" key="3">
    <source>
        <dbReference type="ARBA" id="ARBA00023098"/>
    </source>
</evidence>
<dbReference type="RefSeq" id="WP_166254519.1">
    <property type="nucleotide sequence ID" value="NZ_JAAMOW010000003.1"/>
</dbReference>
<keyword evidence="2 4" id="KW-0442">Lipid degradation</keyword>
<feature type="active site" description="Proton acceptor" evidence="4">
    <location>
        <position position="158"/>
    </location>
</feature>
<keyword evidence="3 4" id="KW-0443">Lipid metabolism</keyword>
<dbReference type="PANTHER" id="PTHR14226">
    <property type="entry name" value="NEUROPATHY TARGET ESTERASE/SWISS CHEESE D.MELANOGASTER"/>
    <property type="match status" value="1"/>
</dbReference>
<comment type="caution">
    <text evidence="4">Lacks conserved residue(s) required for the propagation of feature annotation.</text>
</comment>
<dbReference type="EMBL" id="JAAMOW010000003">
    <property type="protein sequence ID" value="NGY04701.1"/>
    <property type="molecule type" value="Genomic_DNA"/>
</dbReference>
<evidence type="ECO:0000256" key="1">
    <source>
        <dbReference type="ARBA" id="ARBA00022801"/>
    </source>
</evidence>
<reference evidence="7 8" key="1">
    <citation type="journal article" date="2014" name="Int. J. Syst. Evol. Microbiol.">
        <title>Solimonas terrae sp. nov., isolated from soil.</title>
        <authorList>
            <person name="Kim S.J."/>
            <person name="Moon J.Y."/>
            <person name="Weon H.Y."/>
            <person name="Ahn J.H."/>
            <person name="Chen W.M."/>
            <person name="Kwon S.W."/>
        </authorList>
    </citation>
    <scope>NUCLEOTIDE SEQUENCE [LARGE SCALE GENOMIC DNA]</scope>
    <source>
        <strain evidence="7 8">KIS83-12</strain>
    </source>
</reference>
<dbReference type="InterPro" id="IPR016035">
    <property type="entry name" value="Acyl_Trfase/lysoPLipase"/>
</dbReference>
<dbReference type="Proteomes" id="UP000472676">
    <property type="component" value="Unassembled WGS sequence"/>
</dbReference>
<evidence type="ECO:0000256" key="4">
    <source>
        <dbReference type="PROSITE-ProRule" id="PRU01161"/>
    </source>
</evidence>
<feature type="short sequence motif" description="DGA/G" evidence="4">
    <location>
        <begin position="158"/>
        <end position="160"/>
    </location>
</feature>
<evidence type="ECO:0000313" key="7">
    <source>
        <dbReference type="EMBL" id="NGY04701.1"/>
    </source>
</evidence>
<dbReference type="GO" id="GO:0016042">
    <property type="term" value="P:lipid catabolic process"/>
    <property type="evidence" value="ECO:0007669"/>
    <property type="project" value="UniProtKB-UniRule"/>
</dbReference>
<feature type="region of interest" description="Disordered" evidence="5">
    <location>
        <begin position="194"/>
        <end position="215"/>
    </location>
</feature>
<dbReference type="GO" id="GO:0016787">
    <property type="term" value="F:hydrolase activity"/>
    <property type="evidence" value="ECO:0007669"/>
    <property type="project" value="UniProtKB-UniRule"/>
</dbReference>
<dbReference type="InterPro" id="IPR050301">
    <property type="entry name" value="NTE"/>
</dbReference>
<evidence type="ECO:0000256" key="2">
    <source>
        <dbReference type="ARBA" id="ARBA00022963"/>
    </source>
</evidence>
<dbReference type="PANTHER" id="PTHR14226:SF76">
    <property type="entry name" value="NTE FAMILY PROTEIN RSSA"/>
    <property type="match status" value="1"/>
</dbReference>
<organism evidence="7 8">
    <name type="scientific">Solimonas terrae</name>
    <dbReference type="NCBI Taxonomy" id="1396819"/>
    <lineage>
        <taxon>Bacteria</taxon>
        <taxon>Pseudomonadati</taxon>
        <taxon>Pseudomonadota</taxon>
        <taxon>Gammaproteobacteria</taxon>
        <taxon>Nevskiales</taxon>
        <taxon>Nevskiaceae</taxon>
        <taxon>Solimonas</taxon>
    </lineage>
</organism>
<feature type="compositionally biased region" description="Basic and acidic residues" evidence="5">
    <location>
        <begin position="199"/>
        <end position="215"/>
    </location>
</feature>
<dbReference type="SUPFAM" id="SSF52151">
    <property type="entry name" value="FabD/lysophospholipase-like"/>
    <property type="match status" value="1"/>
</dbReference>
<proteinExistence type="predicted"/>
<evidence type="ECO:0000313" key="8">
    <source>
        <dbReference type="Proteomes" id="UP000472676"/>
    </source>
</evidence>
<dbReference type="Gene3D" id="3.40.1090.10">
    <property type="entry name" value="Cytosolic phospholipase A2 catalytic domain"/>
    <property type="match status" value="2"/>
</dbReference>
<protein>
    <submittedName>
        <fullName evidence="7">Patatin</fullName>
    </submittedName>
</protein>
<keyword evidence="8" id="KW-1185">Reference proteome</keyword>
<name>A0A6M2BR65_9GAMM</name>
<feature type="active site" description="Nucleophile" evidence="4">
    <location>
        <position position="45"/>
    </location>
</feature>
<gene>
    <name evidence="7" type="ORF">G7Y85_07990</name>
</gene>
<accession>A0A6M2BR65</accession>